<keyword evidence="5" id="KW-0045">Antibiotic biosynthesis</keyword>
<dbReference type="SUPFAM" id="SSF53901">
    <property type="entry name" value="Thiolase-like"/>
    <property type="match status" value="1"/>
</dbReference>
<keyword evidence="3" id="KW-0597">Phosphoprotein</keyword>
<sequence>MSDEDKLRTYLKRAIADAQDARARLREVKARAAEPVAIVGMSCRFPGGAGSPEAFWELLASGGDAVGGFPTDRGWDLDGLYDPDPEHAGTSYTQAGAFLQDAAGFDAGFFGISPREALAMDPQQRLLLEVSWEALERAGIAPGTLQGSPTGVFAGGFASGYGLGVALAGQDAAGVEGHLMTGNATSVLSGRVSYALGLEGPAVTVDTACSSSLVALHLAAQALRSGECTLALAGGITVMATPGTFIDFSRQQGLSADGRCRAFSADADGTGWAEGAGVLVLERLSDARRNGHQVLAVVRGTAVNQDGASNGLTAPNGPSQQRVIRAALVNAQLSAADVDVVEAHGTGTTLGDPIEAQALLATYGQERSEERPLWLGSVKSNIGHTQAAAGVAGVMKMVLALQNQQLPQTLHAQEPSPHVDWSTGEVRLLSESVPWPADGRVRRAGVSSFGISGTNAHVIVEEAPSEDAEPTEVTGEPADESTEKAEPADKPAVIEADGPGAWMVSGRSAEGLTAQVGRLREWVSGRPELDPVDVGWSLAVSRSVFEHRAVVVGADREQLMTGLERLAAGASAGSVVSGVARSGVRVGLVFAGQGSQWVGMGRGLYEGSPVFAEVFDQVCGLLELELGVSVRDVVLGADGVDEGLVDQTLYAQAGLFAFEVALAAVLKASGVVADAVVGHSVGEVAAAYVAGVLSLADASRLVAARARLMQALPAGGAMAAIGASEAEVEPGLTEGVSIAAVNGPESVVVSGEVAAVDQLVEHWREKGRRVRRLRVSHAFHSAAMDPVLDELGEVAAGLEYHRPQLVWAGALTGELVSECEGGYWPAQTRQAVRFADAVGALAAQGVSVFIEVGPDGSLSALGPDAVAGIGSDEGVFVPLQRRKERDEQGVAGLVAGLARAFVHGVTVDWSVLLPAGNRVELPTYAFRHERFWPQGILALPTPGTAGGDGASTVAETQFWAAVEGGDLARIADTLAIDDQQHLSQVLPALASWRRQERDKSVTANWRYRASWSPVGEPDPGLLTGPWLLVTTAGSADDDLTQRCAQALAARGAEVVVAEVSEEAVDRAGMASLLGVVLREIGPGVVAGVVSLLALDEVPVSAYPVVAGGVAATLAL</sequence>
<keyword evidence="11" id="KW-1185">Reference proteome</keyword>
<dbReference type="InterPro" id="IPR032821">
    <property type="entry name" value="PKS_assoc"/>
</dbReference>
<dbReference type="Pfam" id="PF00109">
    <property type="entry name" value="ketoacyl-synt"/>
    <property type="match status" value="1"/>
</dbReference>
<dbReference type="Pfam" id="PF02801">
    <property type="entry name" value="Ketoacyl-synt_C"/>
    <property type="match status" value="1"/>
</dbReference>
<dbReference type="InterPro" id="IPR016035">
    <property type="entry name" value="Acyl_Trfase/lysoPLipase"/>
</dbReference>
<feature type="non-terminal residue" evidence="10">
    <location>
        <position position="1115"/>
    </location>
</feature>
<dbReference type="InterPro" id="IPR014030">
    <property type="entry name" value="Ketoacyl_synth_N"/>
</dbReference>
<dbReference type="InterPro" id="IPR016039">
    <property type="entry name" value="Thiolase-like"/>
</dbReference>
<dbReference type="SUPFAM" id="SSF51735">
    <property type="entry name" value="NAD(P)-binding Rossmann-fold domains"/>
    <property type="match status" value="1"/>
</dbReference>
<dbReference type="Gene3D" id="3.40.47.10">
    <property type="match status" value="1"/>
</dbReference>
<evidence type="ECO:0000256" key="5">
    <source>
        <dbReference type="ARBA" id="ARBA00023194"/>
    </source>
</evidence>
<evidence type="ECO:0000256" key="2">
    <source>
        <dbReference type="ARBA" id="ARBA00022450"/>
    </source>
</evidence>
<dbReference type="CDD" id="cd00833">
    <property type="entry name" value="PKS"/>
    <property type="match status" value="1"/>
</dbReference>
<dbReference type="InterPro" id="IPR036299">
    <property type="entry name" value="Polyketide_synth_docking_sf"/>
</dbReference>
<keyword evidence="4 10" id="KW-0808">Transferase</keyword>
<comment type="cofactor">
    <cofactor evidence="1">
        <name>pantetheine 4'-phosphate</name>
        <dbReference type="ChEBI" id="CHEBI:47942"/>
    </cofactor>
</comment>
<evidence type="ECO:0000256" key="7">
    <source>
        <dbReference type="ARBA" id="ARBA00023315"/>
    </source>
</evidence>
<organism evidence="10 11">
    <name type="scientific">Streptomyces griseochromogenes</name>
    <dbReference type="NCBI Taxonomy" id="68214"/>
    <lineage>
        <taxon>Bacteria</taxon>
        <taxon>Bacillati</taxon>
        <taxon>Actinomycetota</taxon>
        <taxon>Actinomycetes</taxon>
        <taxon>Kitasatosporales</taxon>
        <taxon>Streptomycetaceae</taxon>
        <taxon>Streptomyces</taxon>
    </lineage>
</organism>
<dbReference type="EMBL" id="JAGGLP010000064">
    <property type="protein sequence ID" value="MBP2056780.1"/>
    <property type="molecule type" value="Genomic_DNA"/>
</dbReference>
<evidence type="ECO:0000259" key="9">
    <source>
        <dbReference type="PROSITE" id="PS52004"/>
    </source>
</evidence>
<dbReference type="InterPro" id="IPR036291">
    <property type="entry name" value="NAD(P)-bd_dom_sf"/>
</dbReference>
<accession>A0ABS4MAT9</accession>
<evidence type="ECO:0000256" key="4">
    <source>
        <dbReference type="ARBA" id="ARBA00022679"/>
    </source>
</evidence>
<dbReference type="SUPFAM" id="SSF101173">
    <property type="entry name" value="Docking domain B of the erythromycin polyketide synthase (DEBS)"/>
    <property type="match status" value="1"/>
</dbReference>
<dbReference type="PROSITE" id="PS52004">
    <property type="entry name" value="KS3_2"/>
    <property type="match status" value="1"/>
</dbReference>
<evidence type="ECO:0000313" key="10">
    <source>
        <dbReference type="EMBL" id="MBP2056780.1"/>
    </source>
</evidence>
<dbReference type="Gene3D" id="3.40.366.10">
    <property type="entry name" value="Malonyl-Coenzyme A Acyl Carrier Protein, domain 2"/>
    <property type="match status" value="1"/>
</dbReference>
<keyword evidence="7" id="KW-0012">Acyltransferase</keyword>
<comment type="caution">
    <text evidence="10">The sequence shown here is derived from an EMBL/GenBank/DDBJ whole genome shotgun (WGS) entry which is preliminary data.</text>
</comment>
<dbReference type="Proteomes" id="UP001519309">
    <property type="component" value="Unassembled WGS sequence"/>
</dbReference>
<dbReference type="PROSITE" id="PS00606">
    <property type="entry name" value="KS3_1"/>
    <property type="match status" value="1"/>
</dbReference>
<dbReference type="InterPro" id="IPR041618">
    <property type="entry name" value="PKS_DE"/>
</dbReference>
<dbReference type="GO" id="GO:0016740">
    <property type="term" value="F:transferase activity"/>
    <property type="evidence" value="ECO:0007669"/>
    <property type="project" value="UniProtKB-KW"/>
</dbReference>
<dbReference type="Gene3D" id="6.10.40.10">
    <property type="match status" value="1"/>
</dbReference>
<proteinExistence type="predicted"/>
<dbReference type="InterPro" id="IPR014043">
    <property type="entry name" value="Acyl_transferase_dom"/>
</dbReference>
<dbReference type="SMART" id="SM00827">
    <property type="entry name" value="PKS_AT"/>
    <property type="match status" value="1"/>
</dbReference>
<dbReference type="Pfam" id="PF16197">
    <property type="entry name" value="KAsynt_C_assoc"/>
    <property type="match status" value="1"/>
</dbReference>
<dbReference type="SUPFAM" id="SSF52151">
    <property type="entry name" value="FabD/lysophospholipase-like"/>
    <property type="match status" value="1"/>
</dbReference>
<dbReference type="SMART" id="SM00825">
    <property type="entry name" value="PKS_KS"/>
    <property type="match status" value="1"/>
</dbReference>
<evidence type="ECO:0000313" key="11">
    <source>
        <dbReference type="Proteomes" id="UP001519309"/>
    </source>
</evidence>
<dbReference type="Pfam" id="PF00698">
    <property type="entry name" value="Acyl_transf_1"/>
    <property type="match status" value="1"/>
</dbReference>
<evidence type="ECO:0000256" key="6">
    <source>
        <dbReference type="ARBA" id="ARBA00023268"/>
    </source>
</evidence>
<dbReference type="InterPro" id="IPR050091">
    <property type="entry name" value="PKS_NRPS_Biosynth_Enz"/>
</dbReference>
<evidence type="ECO:0000256" key="3">
    <source>
        <dbReference type="ARBA" id="ARBA00022553"/>
    </source>
</evidence>
<feature type="domain" description="Ketosynthase family 3 (KS3)" evidence="9">
    <location>
        <begin position="33"/>
        <end position="462"/>
    </location>
</feature>
<dbReference type="PANTHER" id="PTHR43775:SF51">
    <property type="entry name" value="INACTIVE PHENOLPHTHIOCEROL SYNTHESIS POLYKETIDE SYNTHASE TYPE I PKS1-RELATED"/>
    <property type="match status" value="1"/>
</dbReference>
<feature type="region of interest" description="Disordered" evidence="8">
    <location>
        <begin position="463"/>
        <end position="488"/>
    </location>
</feature>
<dbReference type="Gene3D" id="3.40.50.11460">
    <property type="match status" value="1"/>
</dbReference>
<dbReference type="InterPro" id="IPR001227">
    <property type="entry name" value="Ac_transferase_dom_sf"/>
</dbReference>
<dbReference type="Gene3D" id="6.10.140.1830">
    <property type="match status" value="1"/>
</dbReference>
<dbReference type="InterPro" id="IPR015083">
    <property type="entry name" value="NorB/c/GfsB-D-like_docking"/>
</dbReference>
<protein>
    <submittedName>
        <fullName evidence="10">Acyl transferase domain-containing protein</fullName>
    </submittedName>
</protein>
<dbReference type="InterPro" id="IPR020841">
    <property type="entry name" value="PKS_Beta-ketoAc_synthase_dom"/>
</dbReference>
<name>A0ABS4MAT9_9ACTN</name>
<dbReference type="Pfam" id="PF08990">
    <property type="entry name" value="Docking"/>
    <property type="match status" value="1"/>
</dbReference>
<dbReference type="PANTHER" id="PTHR43775">
    <property type="entry name" value="FATTY ACID SYNTHASE"/>
    <property type="match status" value="1"/>
</dbReference>
<keyword evidence="6" id="KW-0511">Multifunctional enzyme</keyword>
<dbReference type="SUPFAM" id="SSF55048">
    <property type="entry name" value="Probable ACP-binding domain of malonyl-CoA ACP transacylase"/>
    <property type="match status" value="1"/>
</dbReference>
<keyword evidence="2" id="KW-0596">Phosphopantetheine</keyword>
<dbReference type="Pfam" id="PF18369">
    <property type="entry name" value="PKS_DE"/>
    <property type="match status" value="1"/>
</dbReference>
<gene>
    <name evidence="10" type="ORF">J2Z21_009799</name>
</gene>
<evidence type="ECO:0000256" key="1">
    <source>
        <dbReference type="ARBA" id="ARBA00001957"/>
    </source>
</evidence>
<evidence type="ECO:0000256" key="8">
    <source>
        <dbReference type="SAM" id="MobiDB-lite"/>
    </source>
</evidence>
<dbReference type="InterPro" id="IPR018201">
    <property type="entry name" value="Ketoacyl_synth_AS"/>
</dbReference>
<dbReference type="Gene3D" id="3.30.70.3290">
    <property type="match status" value="1"/>
</dbReference>
<dbReference type="InterPro" id="IPR016036">
    <property type="entry name" value="Malonyl_transacylase_ACP-bd"/>
</dbReference>
<dbReference type="InterPro" id="IPR014031">
    <property type="entry name" value="Ketoacyl_synth_C"/>
</dbReference>
<reference evidence="10 11" key="1">
    <citation type="submission" date="2021-03" db="EMBL/GenBank/DDBJ databases">
        <title>Genomic Encyclopedia of Type Strains, Phase IV (KMG-IV): sequencing the most valuable type-strain genomes for metagenomic binning, comparative biology and taxonomic classification.</title>
        <authorList>
            <person name="Goeker M."/>
        </authorList>
    </citation>
    <scope>NUCLEOTIDE SEQUENCE [LARGE SCALE GENOMIC DNA]</scope>
    <source>
        <strain evidence="10 11">DSM 40499</strain>
    </source>
</reference>